<name>A0AAV3IMN5_ACINO</name>
<dbReference type="Proteomes" id="UP000013028">
    <property type="component" value="Unassembled WGS sequence"/>
</dbReference>
<dbReference type="AlphaFoldDB" id="A0AAV3IMN5"/>
<evidence type="ECO:0008006" key="4">
    <source>
        <dbReference type="Google" id="ProtNLM"/>
    </source>
</evidence>
<dbReference type="EMBL" id="APPP01000014">
    <property type="protein sequence ID" value="ENV40638.1"/>
    <property type="molecule type" value="Genomic_DNA"/>
</dbReference>
<reference evidence="2 3" key="1">
    <citation type="submission" date="2013-02" db="EMBL/GenBank/DDBJ databases">
        <title>The Genome Sequence of Acinetobacter nosocomialis NIPH 386.</title>
        <authorList>
            <consortium name="The Broad Institute Genome Sequencing Platform"/>
            <consortium name="The Broad Institute Genome Sequencing Center for Infectious Disease"/>
            <person name="Cerqueira G."/>
            <person name="Feldgarden M."/>
            <person name="Courvalin P."/>
            <person name="Perichon B."/>
            <person name="Grillot-Courvalin C."/>
            <person name="Clermont D."/>
            <person name="Rocha E."/>
            <person name="Yoon E.-J."/>
            <person name="Nemec A."/>
            <person name="Walker B."/>
            <person name="Young S.K."/>
            <person name="Zeng Q."/>
            <person name="Gargeya S."/>
            <person name="Fitzgerald M."/>
            <person name="Haas B."/>
            <person name="Abouelleil A."/>
            <person name="Alvarado L."/>
            <person name="Arachchi H.M."/>
            <person name="Berlin A.M."/>
            <person name="Chapman S.B."/>
            <person name="Dewar J."/>
            <person name="Goldberg J."/>
            <person name="Griggs A."/>
            <person name="Gujja S."/>
            <person name="Hansen M."/>
            <person name="Howarth C."/>
            <person name="Imamovic A."/>
            <person name="Larimer J."/>
            <person name="McCowan C."/>
            <person name="Murphy C."/>
            <person name="Neiman D."/>
            <person name="Pearson M."/>
            <person name="Priest M."/>
            <person name="Roberts A."/>
            <person name="Saif S."/>
            <person name="Shea T."/>
            <person name="Sisk P."/>
            <person name="Sykes S."/>
            <person name="Wortman J."/>
            <person name="Nusbaum C."/>
            <person name="Birren B."/>
        </authorList>
    </citation>
    <scope>NUCLEOTIDE SEQUENCE [LARGE SCALE GENOMIC DNA]</scope>
    <source>
        <strain evidence="2 3">NIPH 386</strain>
    </source>
</reference>
<organism evidence="2 3">
    <name type="scientific">Acinetobacter nosocomialis NIPH 386</name>
    <dbReference type="NCBI Taxonomy" id="1217985"/>
    <lineage>
        <taxon>Bacteria</taxon>
        <taxon>Pseudomonadati</taxon>
        <taxon>Pseudomonadota</taxon>
        <taxon>Gammaproteobacteria</taxon>
        <taxon>Moraxellales</taxon>
        <taxon>Moraxellaceae</taxon>
        <taxon>Acinetobacter</taxon>
        <taxon>Acinetobacter calcoaceticus/baumannii complex</taxon>
    </lineage>
</organism>
<accession>A0AAV3IMN5</accession>
<sequence length="219" mass="24256">MGNYQAFNLNTESAKQADAGGRIETTGKYVGVIKSMEFVTSKQGTQGFEINFESDSKEFTNFTIWTVKADGTALSGVHKINAIMACASVKSLTPTDQKLEKYDFDLKQKVQQTCVVAPEMTNKRIGVLLQRENYLNGSGQQRHQMNFFASFNADSELMAKEILERKTSPELLPKALDRLIAMGDAQRAQQNAPQQSGGYGQYSQTQGNQSSDLDDDLPF</sequence>
<comment type="caution">
    <text evidence="2">The sequence shown here is derived from an EMBL/GenBank/DDBJ whole genome shotgun (WGS) entry which is preliminary data.</text>
</comment>
<gene>
    <name evidence="2" type="ORF">F958_03673</name>
</gene>
<evidence type="ECO:0000313" key="3">
    <source>
        <dbReference type="Proteomes" id="UP000013028"/>
    </source>
</evidence>
<evidence type="ECO:0000256" key="1">
    <source>
        <dbReference type="SAM" id="MobiDB-lite"/>
    </source>
</evidence>
<proteinExistence type="predicted"/>
<protein>
    <recommendedName>
        <fullName evidence="4">Single-stranded DNA-binding protein</fullName>
    </recommendedName>
</protein>
<evidence type="ECO:0000313" key="2">
    <source>
        <dbReference type="EMBL" id="ENV40638.1"/>
    </source>
</evidence>
<feature type="compositionally biased region" description="Low complexity" evidence="1">
    <location>
        <begin position="201"/>
        <end position="211"/>
    </location>
</feature>
<dbReference type="RefSeq" id="WP_000528927.1">
    <property type="nucleotide sequence ID" value="NZ_KB849570.1"/>
</dbReference>
<feature type="region of interest" description="Disordered" evidence="1">
    <location>
        <begin position="183"/>
        <end position="219"/>
    </location>
</feature>